<dbReference type="Gene3D" id="3.30.460.10">
    <property type="entry name" value="Beta Polymerase, domain 2"/>
    <property type="match status" value="1"/>
</dbReference>
<keyword evidence="3" id="KW-1185">Reference proteome</keyword>
<dbReference type="Pfam" id="PF00583">
    <property type="entry name" value="Acetyltransf_1"/>
    <property type="match status" value="1"/>
</dbReference>
<dbReference type="InterPro" id="IPR000182">
    <property type="entry name" value="GNAT_dom"/>
</dbReference>
<dbReference type="eggNOG" id="COG2320">
    <property type="taxonomic scope" value="Bacteria"/>
</dbReference>
<dbReference type="PROSITE" id="PS51186">
    <property type="entry name" value="GNAT"/>
    <property type="match status" value="1"/>
</dbReference>
<evidence type="ECO:0000313" key="2">
    <source>
        <dbReference type="EMBL" id="KTD24971.1"/>
    </source>
</evidence>
<dbReference type="SUPFAM" id="SSF55729">
    <property type="entry name" value="Acyl-CoA N-acyltransferases (Nat)"/>
    <property type="match status" value="1"/>
</dbReference>
<dbReference type="PATRIC" id="fig|45067.4.peg.288"/>
<accession>A0A0W0VXW7</accession>
<organism evidence="2 3">
    <name type="scientific">Legionella lansingensis</name>
    <dbReference type="NCBI Taxonomy" id="45067"/>
    <lineage>
        <taxon>Bacteria</taxon>
        <taxon>Pseudomonadati</taxon>
        <taxon>Pseudomonadota</taxon>
        <taxon>Gammaproteobacteria</taxon>
        <taxon>Legionellales</taxon>
        <taxon>Legionellaceae</taxon>
        <taxon>Legionella</taxon>
    </lineage>
</organism>
<dbReference type="InterPro" id="IPR007344">
    <property type="entry name" value="GrpB/CoaE"/>
</dbReference>
<evidence type="ECO:0000313" key="3">
    <source>
        <dbReference type="Proteomes" id="UP000054869"/>
    </source>
</evidence>
<feature type="domain" description="N-acetyltransferase" evidence="1">
    <location>
        <begin position="175"/>
        <end position="317"/>
    </location>
</feature>
<dbReference type="AlphaFoldDB" id="A0A0W0VXW7"/>
<evidence type="ECO:0000259" key="1">
    <source>
        <dbReference type="PROSITE" id="PS51186"/>
    </source>
</evidence>
<dbReference type="SUPFAM" id="SSF81301">
    <property type="entry name" value="Nucleotidyltransferase"/>
    <property type="match status" value="1"/>
</dbReference>
<dbReference type="eggNOG" id="COG0456">
    <property type="taxonomic scope" value="Bacteria"/>
</dbReference>
<dbReference type="PANTHER" id="PTHR34822:SF1">
    <property type="entry name" value="GRPB FAMILY PROTEIN"/>
    <property type="match status" value="1"/>
</dbReference>
<dbReference type="RefSeq" id="WP_028373924.1">
    <property type="nucleotide sequence ID" value="NZ_CAAAJD010000031.1"/>
</dbReference>
<comment type="caution">
    <text evidence="2">The sequence shown here is derived from an EMBL/GenBank/DDBJ whole genome shotgun (WGS) entry which is preliminary data.</text>
</comment>
<dbReference type="GO" id="GO:0016747">
    <property type="term" value="F:acyltransferase activity, transferring groups other than amino-acyl groups"/>
    <property type="evidence" value="ECO:0007669"/>
    <property type="project" value="InterPro"/>
</dbReference>
<protein>
    <submittedName>
        <fullName evidence="2">Glutamate rich protein GrpB</fullName>
    </submittedName>
</protein>
<dbReference type="InterPro" id="IPR016181">
    <property type="entry name" value="Acyl_CoA_acyltransferase"/>
</dbReference>
<dbReference type="PANTHER" id="PTHR34822">
    <property type="entry name" value="GRPB DOMAIN PROTEIN (AFU_ORTHOLOGUE AFUA_1G01530)"/>
    <property type="match status" value="1"/>
</dbReference>
<proteinExistence type="predicted"/>
<dbReference type="STRING" id="45067.Llan_0276"/>
<reference evidence="2 3" key="1">
    <citation type="submission" date="2015-11" db="EMBL/GenBank/DDBJ databases">
        <title>Genomic analysis of 38 Legionella species identifies large and diverse effector repertoires.</title>
        <authorList>
            <person name="Burstein D."/>
            <person name="Amaro F."/>
            <person name="Zusman T."/>
            <person name="Lifshitz Z."/>
            <person name="Cohen O."/>
            <person name="Gilbert J.A."/>
            <person name="Pupko T."/>
            <person name="Shuman H.A."/>
            <person name="Segal G."/>
        </authorList>
    </citation>
    <scope>NUCLEOTIDE SEQUENCE [LARGE SCALE GENOMIC DNA]</scope>
    <source>
        <strain evidence="2 3">ATCC 49751</strain>
    </source>
</reference>
<dbReference type="Proteomes" id="UP000054869">
    <property type="component" value="Unassembled WGS sequence"/>
</dbReference>
<dbReference type="Gene3D" id="3.40.630.30">
    <property type="match status" value="1"/>
</dbReference>
<dbReference type="EMBL" id="LNYI01000006">
    <property type="protein sequence ID" value="KTD24971.1"/>
    <property type="molecule type" value="Genomic_DNA"/>
</dbReference>
<dbReference type="CDD" id="cd04301">
    <property type="entry name" value="NAT_SF"/>
    <property type="match status" value="1"/>
</dbReference>
<sequence>MSIKQQRLIEVVPYSASWPMQFAEEAQAVKKALGDNCIEIHHIGSTSVPGLAAKPVIDMVPVVLEIMKVDAASSSMLALGYEAKGEYGMPFRRYFQKGGNQRTHHVHVFEVGNPEIERHLKFRDWMRNHPEDRETYAHLKQSLVRQYPDDITAYCLGKEEFIASIDQRAGFTGLRMVKALTAREWNAVCHFRQFYFFDKARLSDPYTWTFEHDDHVHFVLYQGAEIIGYAHLQLWPHHRAAMRIIVIDEAKRNHQCGSQLLALCEKWLKSQGYKSLHLESSPNALKFYRNNGYVDMPFDDPDGYESHPQDTAVGKIL</sequence>
<gene>
    <name evidence="2" type="primary">grpB</name>
    <name evidence="2" type="ORF">Llan_0276</name>
</gene>
<name>A0A0W0VXW7_9GAMM</name>
<dbReference type="OrthoDB" id="9799092at2"/>
<dbReference type="InterPro" id="IPR043519">
    <property type="entry name" value="NT_sf"/>
</dbReference>
<dbReference type="Pfam" id="PF04229">
    <property type="entry name" value="GrpB"/>
    <property type="match status" value="1"/>
</dbReference>